<evidence type="ECO:0000256" key="1">
    <source>
        <dbReference type="SAM" id="Phobius"/>
    </source>
</evidence>
<organism evidence="2 3">
    <name type="scientific">Rotaria sordida</name>
    <dbReference type="NCBI Taxonomy" id="392033"/>
    <lineage>
        <taxon>Eukaryota</taxon>
        <taxon>Metazoa</taxon>
        <taxon>Spiralia</taxon>
        <taxon>Gnathifera</taxon>
        <taxon>Rotifera</taxon>
        <taxon>Eurotatoria</taxon>
        <taxon>Bdelloidea</taxon>
        <taxon>Philodinida</taxon>
        <taxon>Philodinidae</taxon>
        <taxon>Rotaria</taxon>
    </lineage>
</organism>
<reference evidence="2" key="1">
    <citation type="submission" date="2021-02" db="EMBL/GenBank/DDBJ databases">
        <authorList>
            <person name="Nowell W R."/>
        </authorList>
    </citation>
    <scope>NUCLEOTIDE SEQUENCE</scope>
</reference>
<feature type="non-terminal residue" evidence="2">
    <location>
        <position position="1"/>
    </location>
</feature>
<keyword evidence="1" id="KW-0472">Membrane</keyword>
<comment type="caution">
    <text evidence="2">The sequence shown here is derived from an EMBL/GenBank/DDBJ whole genome shotgun (WGS) entry which is preliminary data.</text>
</comment>
<keyword evidence="1" id="KW-0812">Transmembrane</keyword>
<evidence type="ECO:0000313" key="3">
    <source>
        <dbReference type="Proteomes" id="UP000663874"/>
    </source>
</evidence>
<accession>A0A820IP17</accession>
<feature type="transmembrane region" description="Helical" evidence="1">
    <location>
        <begin position="61"/>
        <end position="86"/>
    </location>
</feature>
<evidence type="ECO:0008006" key="4">
    <source>
        <dbReference type="Google" id="ProtNLM"/>
    </source>
</evidence>
<gene>
    <name evidence="2" type="ORF">FNK824_LOCUS40976</name>
</gene>
<keyword evidence="1" id="KW-1133">Transmembrane helix</keyword>
<dbReference type="EMBL" id="CAJOBE010036290">
    <property type="protein sequence ID" value="CAF4310558.1"/>
    <property type="molecule type" value="Genomic_DNA"/>
</dbReference>
<sequence length="94" mass="10538">MVINDAIGYVENFTEAQRRCRECELMETGGCRTIVDECICYPNFTGDFCRTRVTTSTNWTVIVAVISAIAGLLLIISLSMCIFYIIKKRADSKA</sequence>
<proteinExistence type="predicted"/>
<feature type="non-terminal residue" evidence="2">
    <location>
        <position position="94"/>
    </location>
</feature>
<protein>
    <recommendedName>
        <fullName evidence="4">EGF-like domain-containing protein</fullName>
    </recommendedName>
</protein>
<dbReference type="AlphaFoldDB" id="A0A820IP17"/>
<name>A0A820IP17_9BILA</name>
<evidence type="ECO:0000313" key="2">
    <source>
        <dbReference type="EMBL" id="CAF4310558.1"/>
    </source>
</evidence>
<dbReference type="Proteomes" id="UP000663874">
    <property type="component" value="Unassembled WGS sequence"/>
</dbReference>